<evidence type="ECO:0000256" key="1">
    <source>
        <dbReference type="SAM" id="MobiDB-lite"/>
    </source>
</evidence>
<feature type="domain" description="Myb-like" evidence="2">
    <location>
        <begin position="147"/>
        <end position="196"/>
    </location>
</feature>
<dbReference type="InterPro" id="IPR050560">
    <property type="entry name" value="MYB_TF"/>
</dbReference>
<dbReference type="InterPro" id="IPR017930">
    <property type="entry name" value="Myb_dom"/>
</dbReference>
<protein>
    <recommendedName>
        <fullName evidence="6">Myb-like domain-containing protein</fullName>
    </recommendedName>
</protein>
<feature type="region of interest" description="Disordered" evidence="1">
    <location>
        <begin position="198"/>
        <end position="260"/>
    </location>
</feature>
<evidence type="ECO:0000313" key="4">
    <source>
        <dbReference type="EMBL" id="CEM18518.1"/>
    </source>
</evidence>
<dbReference type="VEuPathDB" id="CryptoDB:Vbra_5954"/>
<dbReference type="Pfam" id="PF00249">
    <property type="entry name" value="Myb_DNA-binding"/>
    <property type="match status" value="1"/>
</dbReference>
<evidence type="ECO:0008006" key="6">
    <source>
        <dbReference type="Google" id="ProtNLM"/>
    </source>
</evidence>
<dbReference type="OMA" id="SEMFNGR"/>
<dbReference type="SUPFAM" id="SSF46689">
    <property type="entry name" value="Homeodomain-like"/>
    <property type="match status" value="2"/>
</dbReference>
<dbReference type="InParanoid" id="A0A0G4FV90"/>
<reference evidence="4 5" key="1">
    <citation type="submission" date="2014-11" db="EMBL/GenBank/DDBJ databases">
        <authorList>
            <person name="Zhu J."/>
            <person name="Qi W."/>
            <person name="Song R."/>
        </authorList>
    </citation>
    <scope>NUCLEOTIDE SEQUENCE [LARGE SCALE GENOMIC DNA]</scope>
</reference>
<dbReference type="GO" id="GO:0000981">
    <property type="term" value="F:DNA-binding transcription factor activity, RNA polymerase II-specific"/>
    <property type="evidence" value="ECO:0007669"/>
    <property type="project" value="TreeGrafter"/>
</dbReference>
<dbReference type="SMART" id="SM00717">
    <property type="entry name" value="SANT"/>
    <property type="match status" value="3"/>
</dbReference>
<evidence type="ECO:0000313" key="5">
    <source>
        <dbReference type="Proteomes" id="UP000041254"/>
    </source>
</evidence>
<dbReference type="AlphaFoldDB" id="A0A0G4FV90"/>
<name>A0A0G4FV90_VITBC</name>
<gene>
    <name evidence="4" type="ORF">Vbra_5954</name>
</gene>
<dbReference type="InterPro" id="IPR009057">
    <property type="entry name" value="Homeodomain-like_sf"/>
</dbReference>
<dbReference type="Gene3D" id="1.10.10.60">
    <property type="entry name" value="Homeodomain-like"/>
    <property type="match status" value="3"/>
</dbReference>
<dbReference type="Proteomes" id="UP000041254">
    <property type="component" value="Unassembled WGS sequence"/>
</dbReference>
<proteinExistence type="predicted"/>
<sequence length="421" mass="45966">MDVVYVDPALQQALKGLLNGEGSRMPWTAVEDRQLRFLAATGTFTWADIAIKFPLRTETECLDRWRELENPLPRPARRQPATFPFRSEEDTHLRPIALELLAECGGIGGDTHVSNCTWTEVATRLEKITGICRSGKQVRERFVNYLNPALKYGDLTDEEDQYILKRQQEIGNKWSTIARELGRSSNCIKNRYYLMTKSRSKRRRRQAAAQSPPSPSPAPAPTPNPPSPTSPSPPTPVTPVTPPTPHTPATPSPSDVIHPTTAPIHIEPIPLDYPTQLDPAVVHTVLALLTSGCPPAEADASLTGLPELPAMPPTMEAPQEEEEQQPGEDRHDQHEGGVGGKRKRDDADSSGEEGQQGGEDDLFGKRAKVGGDGEGEGVAPVVSAAVAVGMPYMCIPSFDESCASLWPMSAPNTPIHRHEQL</sequence>
<organism evidence="4 5">
    <name type="scientific">Vitrella brassicaformis (strain CCMP3155)</name>
    <dbReference type="NCBI Taxonomy" id="1169540"/>
    <lineage>
        <taxon>Eukaryota</taxon>
        <taxon>Sar</taxon>
        <taxon>Alveolata</taxon>
        <taxon>Colpodellida</taxon>
        <taxon>Vitrellaceae</taxon>
        <taxon>Vitrella</taxon>
    </lineage>
</organism>
<feature type="domain" description="Myb-like" evidence="2">
    <location>
        <begin position="19"/>
        <end position="69"/>
    </location>
</feature>
<dbReference type="EMBL" id="CDMY01000502">
    <property type="protein sequence ID" value="CEM18518.1"/>
    <property type="molecule type" value="Genomic_DNA"/>
</dbReference>
<dbReference type="PROSITE" id="PS51294">
    <property type="entry name" value="HTH_MYB"/>
    <property type="match status" value="1"/>
</dbReference>
<dbReference type="STRING" id="1169540.A0A0G4FV90"/>
<feature type="domain" description="HTH myb-type" evidence="3">
    <location>
        <begin position="147"/>
        <end position="200"/>
    </location>
</feature>
<accession>A0A0G4FV90</accession>
<dbReference type="CDD" id="cd00167">
    <property type="entry name" value="SANT"/>
    <property type="match status" value="2"/>
</dbReference>
<keyword evidence="5" id="KW-1185">Reference proteome</keyword>
<feature type="region of interest" description="Disordered" evidence="1">
    <location>
        <begin position="298"/>
        <end position="377"/>
    </location>
</feature>
<dbReference type="GO" id="GO:0005634">
    <property type="term" value="C:nucleus"/>
    <property type="evidence" value="ECO:0007669"/>
    <property type="project" value="TreeGrafter"/>
</dbReference>
<dbReference type="PANTHER" id="PTHR45614:SF253">
    <property type="entry name" value="CHROMOSOME UNDETERMINED SCAFFOLD_38, WHOLE GENOME SHOTGUN SEQUENCE"/>
    <property type="match status" value="1"/>
</dbReference>
<dbReference type="Pfam" id="PF13921">
    <property type="entry name" value="Myb_DNA-bind_6"/>
    <property type="match status" value="1"/>
</dbReference>
<dbReference type="InterPro" id="IPR001005">
    <property type="entry name" value="SANT/Myb"/>
</dbReference>
<evidence type="ECO:0000259" key="3">
    <source>
        <dbReference type="PROSITE" id="PS51294"/>
    </source>
</evidence>
<dbReference type="PROSITE" id="PS50090">
    <property type="entry name" value="MYB_LIKE"/>
    <property type="match status" value="2"/>
</dbReference>
<dbReference type="PANTHER" id="PTHR45614">
    <property type="entry name" value="MYB PROTEIN-RELATED"/>
    <property type="match status" value="1"/>
</dbReference>
<evidence type="ECO:0000259" key="2">
    <source>
        <dbReference type="PROSITE" id="PS50090"/>
    </source>
</evidence>
<dbReference type="GO" id="GO:0000978">
    <property type="term" value="F:RNA polymerase II cis-regulatory region sequence-specific DNA binding"/>
    <property type="evidence" value="ECO:0007669"/>
    <property type="project" value="TreeGrafter"/>
</dbReference>
<feature type="compositionally biased region" description="Pro residues" evidence="1">
    <location>
        <begin position="212"/>
        <end position="251"/>
    </location>
</feature>
<dbReference type="OrthoDB" id="2143914at2759"/>